<accession>A0A8J5T9X8</accession>
<evidence type="ECO:0000313" key="2">
    <source>
        <dbReference type="Proteomes" id="UP000729402"/>
    </source>
</evidence>
<protein>
    <submittedName>
        <fullName evidence="1">Uncharacterized protein</fullName>
    </submittedName>
</protein>
<reference evidence="1" key="2">
    <citation type="submission" date="2021-02" db="EMBL/GenBank/DDBJ databases">
        <authorList>
            <person name="Kimball J.A."/>
            <person name="Haas M.W."/>
            <person name="Macchietto M."/>
            <person name="Kono T."/>
            <person name="Duquette J."/>
            <person name="Shao M."/>
        </authorList>
    </citation>
    <scope>NUCLEOTIDE SEQUENCE</scope>
    <source>
        <tissue evidence="1">Fresh leaf tissue</tissue>
    </source>
</reference>
<reference evidence="1" key="1">
    <citation type="journal article" date="2021" name="bioRxiv">
        <title>Whole Genome Assembly and Annotation of Northern Wild Rice, Zizania palustris L., Supports a Whole Genome Duplication in the Zizania Genus.</title>
        <authorList>
            <person name="Haas M."/>
            <person name="Kono T."/>
            <person name="Macchietto M."/>
            <person name="Millas R."/>
            <person name="McGilp L."/>
            <person name="Shao M."/>
            <person name="Duquette J."/>
            <person name="Hirsch C.N."/>
            <person name="Kimball J."/>
        </authorList>
    </citation>
    <scope>NUCLEOTIDE SEQUENCE</scope>
    <source>
        <tissue evidence="1">Fresh leaf tissue</tissue>
    </source>
</reference>
<name>A0A8J5T9X8_ZIZPA</name>
<dbReference type="Proteomes" id="UP000729402">
    <property type="component" value="Unassembled WGS sequence"/>
</dbReference>
<gene>
    <name evidence="1" type="ORF">GUJ93_ZPchr0007g3490</name>
</gene>
<keyword evidence="2" id="KW-1185">Reference proteome</keyword>
<organism evidence="1 2">
    <name type="scientific">Zizania palustris</name>
    <name type="common">Northern wild rice</name>
    <dbReference type="NCBI Taxonomy" id="103762"/>
    <lineage>
        <taxon>Eukaryota</taxon>
        <taxon>Viridiplantae</taxon>
        <taxon>Streptophyta</taxon>
        <taxon>Embryophyta</taxon>
        <taxon>Tracheophyta</taxon>
        <taxon>Spermatophyta</taxon>
        <taxon>Magnoliopsida</taxon>
        <taxon>Liliopsida</taxon>
        <taxon>Poales</taxon>
        <taxon>Poaceae</taxon>
        <taxon>BOP clade</taxon>
        <taxon>Oryzoideae</taxon>
        <taxon>Oryzeae</taxon>
        <taxon>Zizaniinae</taxon>
        <taxon>Zizania</taxon>
    </lineage>
</organism>
<proteinExistence type="predicted"/>
<sequence length="188" mass="20702">MDELTKSHGVVSIACIKHRLEKYNFAVIDQSRNLANSINIGAGYKAEYPEPLIQKDWGHFVMESAQWSLPGYRLLKCLPGHPCVEQGRDSANGLGRSDRGSTMLAERMGGSDRRVIGARLGGRWRSGSGGCGRCSRSGRQQRLASRGLAARRTPIEHRAGRRSSGFVRIARGRHRGELWWPGTSSMGA</sequence>
<evidence type="ECO:0000313" key="1">
    <source>
        <dbReference type="EMBL" id="KAG8080782.1"/>
    </source>
</evidence>
<dbReference type="EMBL" id="JAAALK010000282">
    <property type="protein sequence ID" value="KAG8080782.1"/>
    <property type="molecule type" value="Genomic_DNA"/>
</dbReference>
<dbReference type="AlphaFoldDB" id="A0A8J5T9X8"/>
<comment type="caution">
    <text evidence="1">The sequence shown here is derived from an EMBL/GenBank/DDBJ whole genome shotgun (WGS) entry which is preliminary data.</text>
</comment>